<dbReference type="AlphaFoldDB" id="A0A0V0QH23"/>
<feature type="compositionally biased region" description="Low complexity" evidence="2">
    <location>
        <begin position="126"/>
        <end position="136"/>
    </location>
</feature>
<sequence>MKVAFEEHFENPNQQLQDQICNQKLQESLFQFNENGVNSQKQQYQIEDNNLNGNLFSDFIFCDSFQKEIQGNKNQKQVKNEGDFLKQVKNIKDIDIFDQLKSIDKQQEYQQIQKNQNQKKNKDDSCNNSSISNSDKINSEKDKQDQKNCGKKCKDGKICENKECKKRGRKKLEQDPELHKIKKLQYRAERAQAHRNRQKNLEDNMKQEIDDFCQNLQELAEQNEFFQVTDVNQNQLAQQEQLILQLEKEIDIKQTDYNDLVQNTKIQELFKNKIQYCFLLQENFKQNYLKPVEKRVYKKHFTCKNERDEQEYKSKIQQINRESAKKSRQVKKERISELKKIFCYLQDFSKQIIQFFPEYFTVFNLPDIDALQNSCKFSAKNKKQEKQSELNKQASIFMSEMVRELNSQADDSSTNINSIATNNITSSQNLSNQLQCTCKPEKKQAFLSNLQQKPQIILQLGQQQASRKNSQENKKMENQQQNEYEQQKQKYQYINTHENNTDQNYQLKQEDFNIKKNAMKLQESGNLDFNYENHNYDQQQNHKSIFFQDHNLNQDHNNINNTSSFNYYQNNINHDINMNENHHIFHQDQSHLLFDEKVNRKNSLNSQGEQNFFLHDNDCALHQNIFIDLDNSGCVHNQILSEEKFIDHTYDHNNNNANINVNNNEQQFNFHQELNFDQHLVDNKKQQNSSFDNQYDQQNSFNKEINNNTNFNNQNNQQIENHNNNTLYQTDQQQNNCDNDNIVINLENNGNFFTKGATLFTFCMIALICVICNFQHLGQVNNQLFNYSHVNLHDEQGQSDFHLENKNIKNENQVSNHYNQEELTKQKIDQLRHKIETLKCNDFVNAPNPFTDEHEQCYETCIEYSQILKDVGEIQVYLTYSKLAQFYQQQGQYEEHSHDKNDDILLVLAQSLVENYQIALENVQSALLQELENRNNSECLKLKSHILLNLMSNNQMEIGEEIIMIMKQVQKFEFEYLCPHSILVQQSFKILGEAQLIIQNLNNKEQDQQLIKKKENVSLLQEQIGIILDQYELFIDHNIVGDYQNSPFQASLFHDYVQNYIDNKPQNIGNSIYKLRMLESSGVTCIC</sequence>
<protein>
    <recommendedName>
        <fullName evidence="5">BZIP domain-containing protein</fullName>
    </recommendedName>
</protein>
<accession>A0A0V0QH23</accession>
<feature type="region of interest" description="Disordered" evidence="2">
    <location>
        <begin position="112"/>
        <end position="148"/>
    </location>
</feature>
<evidence type="ECO:0000256" key="2">
    <source>
        <dbReference type="SAM" id="MobiDB-lite"/>
    </source>
</evidence>
<evidence type="ECO:0000313" key="3">
    <source>
        <dbReference type="EMBL" id="KRX01448.1"/>
    </source>
</evidence>
<reference evidence="3 4" key="1">
    <citation type="journal article" date="2015" name="Sci. Rep.">
        <title>Genome of the facultative scuticociliatosis pathogen Pseudocohnilembus persalinus provides insight into its virulence through horizontal gene transfer.</title>
        <authorList>
            <person name="Xiong J."/>
            <person name="Wang G."/>
            <person name="Cheng J."/>
            <person name="Tian M."/>
            <person name="Pan X."/>
            <person name="Warren A."/>
            <person name="Jiang C."/>
            <person name="Yuan D."/>
            <person name="Miao W."/>
        </authorList>
    </citation>
    <scope>NUCLEOTIDE SEQUENCE [LARGE SCALE GENOMIC DNA]</scope>
    <source>
        <strain evidence="3">36N120E</strain>
    </source>
</reference>
<dbReference type="Proteomes" id="UP000054937">
    <property type="component" value="Unassembled WGS sequence"/>
</dbReference>
<evidence type="ECO:0000256" key="1">
    <source>
        <dbReference type="SAM" id="Coils"/>
    </source>
</evidence>
<keyword evidence="1" id="KW-0175">Coiled coil</keyword>
<feature type="region of interest" description="Disordered" evidence="2">
    <location>
        <begin position="460"/>
        <end position="484"/>
    </location>
</feature>
<evidence type="ECO:0008006" key="5">
    <source>
        <dbReference type="Google" id="ProtNLM"/>
    </source>
</evidence>
<name>A0A0V0QH23_PSEPJ</name>
<gene>
    <name evidence="3" type="ORF">PPERSA_01351</name>
</gene>
<proteinExistence type="predicted"/>
<keyword evidence="4" id="KW-1185">Reference proteome</keyword>
<evidence type="ECO:0000313" key="4">
    <source>
        <dbReference type="Proteomes" id="UP000054937"/>
    </source>
</evidence>
<dbReference type="InParanoid" id="A0A0V0QH23"/>
<dbReference type="EMBL" id="LDAU01000170">
    <property type="protein sequence ID" value="KRX01448.1"/>
    <property type="molecule type" value="Genomic_DNA"/>
</dbReference>
<organism evidence="3 4">
    <name type="scientific">Pseudocohnilembus persalinus</name>
    <name type="common">Ciliate</name>
    <dbReference type="NCBI Taxonomy" id="266149"/>
    <lineage>
        <taxon>Eukaryota</taxon>
        <taxon>Sar</taxon>
        <taxon>Alveolata</taxon>
        <taxon>Ciliophora</taxon>
        <taxon>Intramacronucleata</taxon>
        <taxon>Oligohymenophorea</taxon>
        <taxon>Scuticociliatia</taxon>
        <taxon>Philasterida</taxon>
        <taxon>Pseudocohnilembidae</taxon>
        <taxon>Pseudocohnilembus</taxon>
    </lineage>
</organism>
<comment type="caution">
    <text evidence="3">The sequence shown here is derived from an EMBL/GenBank/DDBJ whole genome shotgun (WGS) entry which is preliminary data.</text>
</comment>
<feature type="compositionally biased region" description="Basic and acidic residues" evidence="2">
    <location>
        <begin position="137"/>
        <end position="148"/>
    </location>
</feature>
<feature type="coiled-coil region" evidence="1">
    <location>
        <begin position="181"/>
        <end position="263"/>
    </location>
</feature>